<dbReference type="EMBL" id="JAAIUW010000008">
    <property type="protein sequence ID" value="KAF7820673.1"/>
    <property type="molecule type" value="Genomic_DNA"/>
</dbReference>
<dbReference type="AlphaFoldDB" id="A0A834TEN4"/>
<evidence type="ECO:0000313" key="2">
    <source>
        <dbReference type="EMBL" id="KAF7820673.1"/>
    </source>
</evidence>
<dbReference type="Proteomes" id="UP000634136">
    <property type="component" value="Unassembled WGS sequence"/>
</dbReference>
<feature type="compositionally biased region" description="Polar residues" evidence="1">
    <location>
        <begin position="13"/>
        <end position="22"/>
    </location>
</feature>
<protein>
    <submittedName>
        <fullName evidence="2">Uncharacterized protein</fullName>
    </submittedName>
</protein>
<organism evidence="2 3">
    <name type="scientific">Senna tora</name>
    <dbReference type="NCBI Taxonomy" id="362788"/>
    <lineage>
        <taxon>Eukaryota</taxon>
        <taxon>Viridiplantae</taxon>
        <taxon>Streptophyta</taxon>
        <taxon>Embryophyta</taxon>
        <taxon>Tracheophyta</taxon>
        <taxon>Spermatophyta</taxon>
        <taxon>Magnoliopsida</taxon>
        <taxon>eudicotyledons</taxon>
        <taxon>Gunneridae</taxon>
        <taxon>Pentapetalae</taxon>
        <taxon>rosids</taxon>
        <taxon>fabids</taxon>
        <taxon>Fabales</taxon>
        <taxon>Fabaceae</taxon>
        <taxon>Caesalpinioideae</taxon>
        <taxon>Cassia clade</taxon>
        <taxon>Senna</taxon>
    </lineage>
</organism>
<keyword evidence="3" id="KW-1185">Reference proteome</keyword>
<name>A0A834TEN4_9FABA</name>
<proteinExistence type="predicted"/>
<sequence length="22" mass="2451">MASANLHWFSPLTLPNQPNAIK</sequence>
<evidence type="ECO:0000256" key="1">
    <source>
        <dbReference type="SAM" id="MobiDB-lite"/>
    </source>
</evidence>
<gene>
    <name evidence="2" type="ORF">G2W53_026128</name>
</gene>
<evidence type="ECO:0000313" key="3">
    <source>
        <dbReference type="Proteomes" id="UP000634136"/>
    </source>
</evidence>
<comment type="caution">
    <text evidence="2">The sequence shown here is derived from an EMBL/GenBank/DDBJ whole genome shotgun (WGS) entry which is preliminary data.</text>
</comment>
<reference evidence="2" key="1">
    <citation type="submission" date="2020-09" db="EMBL/GenBank/DDBJ databases">
        <title>Genome-Enabled Discovery of Anthraquinone Biosynthesis in Senna tora.</title>
        <authorList>
            <person name="Kang S.-H."/>
            <person name="Pandey R.P."/>
            <person name="Lee C.-M."/>
            <person name="Sim J.-S."/>
            <person name="Jeong J.-T."/>
            <person name="Choi B.-S."/>
            <person name="Jung M."/>
            <person name="Ginzburg D."/>
            <person name="Zhao K."/>
            <person name="Won S.Y."/>
            <person name="Oh T.-J."/>
            <person name="Yu Y."/>
            <person name="Kim N.-H."/>
            <person name="Lee O.R."/>
            <person name="Lee T.-H."/>
            <person name="Bashyal P."/>
            <person name="Kim T.-S."/>
            <person name="Lee W.-H."/>
            <person name="Kawkins C."/>
            <person name="Kim C.-K."/>
            <person name="Kim J.S."/>
            <person name="Ahn B.O."/>
            <person name="Rhee S.Y."/>
            <person name="Sohng J.K."/>
        </authorList>
    </citation>
    <scope>NUCLEOTIDE SEQUENCE</scope>
    <source>
        <tissue evidence="2">Leaf</tissue>
    </source>
</reference>
<feature type="region of interest" description="Disordered" evidence="1">
    <location>
        <begin position="1"/>
        <end position="22"/>
    </location>
</feature>
<accession>A0A834TEN4</accession>